<name>A0A382GZG7_9ZZZZ</name>
<dbReference type="AlphaFoldDB" id="A0A382GZG7"/>
<reference evidence="1" key="1">
    <citation type="submission" date="2018-05" db="EMBL/GenBank/DDBJ databases">
        <authorList>
            <person name="Lanie J.A."/>
            <person name="Ng W.-L."/>
            <person name="Kazmierczak K.M."/>
            <person name="Andrzejewski T.M."/>
            <person name="Davidsen T.M."/>
            <person name="Wayne K.J."/>
            <person name="Tettelin H."/>
            <person name="Glass J.I."/>
            <person name="Rusch D."/>
            <person name="Podicherti R."/>
            <person name="Tsui H.-C.T."/>
            <person name="Winkler M.E."/>
        </authorList>
    </citation>
    <scope>NUCLEOTIDE SEQUENCE</scope>
</reference>
<protein>
    <submittedName>
        <fullName evidence="1">Uncharacterized protein</fullName>
    </submittedName>
</protein>
<organism evidence="1">
    <name type="scientific">marine metagenome</name>
    <dbReference type="NCBI Taxonomy" id="408172"/>
    <lineage>
        <taxon>unclassified sequences</taxon>
        <taxon>metagenomes</taxon>
        <taxon>ecological metagenomes</taxon>
    </lineage>
</organism>
<proteinExistence type="predicted"/>
<evidence type="ECO:0000313" key="1">
    <source>
        <dbReference type="EMBL" id="SVB80255.1"/>
    </source>
</evidence>
<sequence length="37" mass="3853">MGFGVVCDSCLKSDDTYHREVTYGGLPDIAGDCAGIS</sequence>
<gene>
    <name evidence="1" type="ORF">METZ01_LOCUS233109</name>
</gene>
<dbReference type="EMBL" id="UINC01058232">
    <property type="protein sequence ID" value="SVB80255.1"/>
    <property type="molecule type" value="Genomic_DNA"/>
</dbReference>
<accession>A0A382GZG7</accession>